<dbReference type="KEGG" id="simp:C6571_00105"/>
<dbReference type="PANTHER" id="PTHR35813">
    <property type="entry name" value="INNER MEMBRANE PROTEIN YBAN"/>
    <property type="match status" value="1"/>
</dbReference>
<evidence type="ECO:0000256" key="1">
    <source>
        <dbReference type="SAM" id="Phobius"/>
    </source>
</evidence>
<dbReference type="RefSeq" id="WP_106444818.1">
    <property type="nucleotide sequence ID" value="NZ_CP027669.1"/>
</dbReference>
<dbReference type="AlphaFoldDB" id="A0A2S0MVM2"/>
<dbReference type="PANTHER" id="PTHR35813:SF1">
    <property type="entry name" value="INNER MEMBRANE PROTEIN YBAN"/>
    <property type="match status" value="1"/>
</dbReference>
<dbReference type="InterPro" id="IPR007401">
    <property type="entry name" value="DUF454"/>
</dbReference>
<sequence length="147" mass="16507">MPEDTSIPPSIPTGIPPPPSLSPVPRAVRWLLHAFAVLCLALGVLGIFLPGLPTTVFILMAAWAAARSSPRLHEWLWYHRFFGPMLRDWARGGWVSRRAKWNASFVMALCAVVLFLTVQKLWIPILASTNMAVVLTWLWFRPEPPQA</sequence>
<feature type="transmembrane region" description="Helical" evidence="1">
    <location>
        <begin position="99"/>
        <end position="116"/>
    </location>
</feature>
<dbReference type="OrthoDB" id="9816293at2"/>
<keyword evidence="3" id="KW-1185">Reference proteome</keyword>
<name>A0A2S0MVM2_9BURK</name>
<keyword evidence="1" id="KW-1133">Transmembrane helix</keyword>
<feature type="transmembrane region" description="Helical" evidence="1">
    <location>
        <begin position="30"/>
        <end position="63"/>
    </location>
</feature>
<organism evidence="2 3">
    <name type="scientific">Simplicispira suum</name>
    <dbReference type="NCBI Taxonomy" id="2109915"/>
    <lineage>
        <taxon>Bacteria</taxon>
        <taxon>Pseudomonadati</taxon>
        <taxon>Pseudomonadota</taxon>
        <taxon>Betaproteobacteria</taxon>
        <taxon>Burkholderiales</taxon>
        <taxon>Comamonadaceae</taxon>
        <taxon>Simplicispira</taxon>
    </lineage>
</organism>
<protein>
    <submittedName>
        <fullName evidence="2">DUF454 domain-containing protein</fullName>
    </submittedName>
</protein>
<dbReference type="EMBL" id="CP027669">
    <property type="protein sequence ID" value="AVO39922.1"/>
    <property type="molecule type" value="Genomic_DNA"/>
</dbReference>
<reference evidence="2 3" key="1">
    <citation type="submission" date="2018-03" db="EMBL/GenBank/DDBJ databases">
        <title>Genome sequencing of Simplicispira sp.</title>
        <authorList>
            <person name="Kim S.-J."/>
            <person name="Heo J."/>
            <person name="Kwon S.-W."/>
        </authorList>
    </citation>
    <scope>NUCLEOTIDE SEQUENCE [LARGE SCALE GENOMIC DNA]</scope>
    <source>
        <strain evidence="2 3">SC1-8</strain>
    </source>
</reference>
<dbReference type="Pfam" id="PF04304">
    <property type="entry name" value="DUF454"/>
    <property type="match status" value="1"/>
</dbReference>
<dbReference type="Proteomes" id="UP000239326">
    <property type="component" value="Chromosome"/>
</dbReference>
<proteinExistence type="predicted"/>
<gene>
    <name evidence="2" type="ORF">C6571_00105</name>
</gene>
<keyword evidence="1" id="KW-0812">Transmembrane</keyword>
<keyword evidence="1" id="KW-0472">Membrane</keyword>
<evidence type="ECO:0000313" key="3">
    <source>
        <dbReference type="Proteomes" id="UP000239326"/>
    </source>
</evidence>
<dbReference type="GO" id="GO:0005886">
    <property type="term" value="C:plasma membrane"/>
    <property type="evidence" value="ECO:0007669"/>
    <property type="project" value="TreeGrafter"/>
</dbReference>
<evidence type="ECO:0000313" key="2">
    <source>
        <dbReference type="EMBL" id="AVO39922.1"/>
    </source>
</evidence>
<accession>A0A2S0MVM2</accession>